<accession>A0AAQ3NQU4</accession>
<gene>
    <name evidence="1" type="ORF">V8G54_011109</name>
</gene>
<keyword evidence="2" id="KW-1185">Reference proteome</keyword>
<evidence type="ECO:0000313" key="2">
    <source>
        <dbReference type="Proteomes" id="UP001374535"/>
    </source>
</evidence>
<dbReference type="EMBL" id="CP144697">
    <property type="protein sequence ID" value="WVZ13543.1"/>
    <property type="molecule type" value="Genomic_DNA"/>
</dbReference>
<dbReference type="Proteomes" id="UP001374535">
    <property type="component" value="Chromosome 4"/>
</dbReference>
<proteinExistence type="predicted"/>
<dbReference type="AlphaFoldDB" id="A0AAQ3NQU4"/>
<organism evidence="1 2">
    <name type="scientific">Vigna mungo</name>
    <name type="common">Black gram</name>
    <name type="synonym">Phaseolus mungo</name>
    <dbReference type="NCBI Taxonomy" id="3915"/>
    <lineage>
        <taxon>Eukaryota</taxon>
        <taxon>Viridiplantae</taxon>
        <taxon>Streptophyta</taxon>
        <taxon>Embryophyta</taxon>
        <taxon>Tracheophyta</taxon>
        <taxon>Spermatophyta</taxon>
        <taxon>Magnoliopsida</taxon>
        <taxon>eudicotyledons</taxon>
        <taxon>Gunneridae</taxon>
        <taxon>Pentapetalae</taxon>
        <taxon>rosids</taxon>
        <taxon>fabids</taxon>
        <taxon>Fabales</taxon>
        <taxon>Fabaceae</taxon>
        <taxon>Papilionoideae</taxon>
        <taxon>50 kb inversion clade</taxon>
        <taxon>NPAAA clade</taxon>
        <taxon>indigoferoid/millettioid clade</taxon>
        <taxon>Phaseoleae</taxon>
        <taxon>Vigna</taxon>
    </lineage>
</organism>
<sequence>MKSPCDDDLLVTMFEAQKGLKKHQKEGSHEAWAPYLKIERWKIDVHHLGALLGRLSIGLKVQALHEVRPLPGRLSIEFRWSDPYTCQSIPTVGHNNFAVVEVFEEEEEDSVGLRKLLGEEFVSNNWRGSMRLLLLDECFAGCDVEELPDTINVVPMLFL</sequence>
<evidence type="ECO:0000313" key="1">
    <source>
        <dbReference type="EMBL" id="WVZ13543.1"/>
    </source>
</evidence>
<reference evidence="1 2" key="1">
    <citation type="journal article" date="2023" name="Life. Sci Alliance">
        <title>Evolutionary insights into 3D genome organization and epigenetic landscape of Vigna mungo.</title>
        <authorList>
            <person name="Junaid A."/>
            <person name="Singh B."/>
            <person name="Bhatia S."/>
        </authorList>
    </citation>
    <scope>NUCLEOTIDE SEQUENCE [LARGE SCALE GENOMIC DNA]</scope>
    <source>
        <strain evidence="1">Urdbean</strain>
    </source>
</reference>
<name>A0AAQ3NQU4_VIGMU</name>
<protein>
    <submittedName>
        <fullName evidence="1">Uncharacterized protein</fullName>
    </submittedName>
</protein>